<evidence type="ECO:0000313" key="2">
    <source>
        <dbReference type="Proteomes" id="UP000311469"/>
    </source>
</evidence>
<dbReference type="AlphaFoldDB" id="A0A5B8CBJ2"/>
<reference evidence="1 2" key="1">
    <citation type="submission" date="2019-06" db="EMBL/GenBank/DDBJ databases">
        <title>Genome organization and adaptive potential of archetypical organophosphate degarding Sphingobium fuliginis ATCC 27551.</title>
        <authorList>
            <person name="Sarwar A."/>
            <person name="Parthasarathy S."/>
            <person name="Singh C."/>
            <person name="Siddavattam D."/>
        </authorList>
    </citation>
    <scope>NUCLEOTIDE SEQUENCE [LARGE SCALE GENOMIC DNA]</scope>
    <source>
        <strain evidence="1 2">ATCC 27551</strain>
    </source>
</reference>
<organism evidence="1 2">
    <name type="scientific">Sphingobium fuliginis ATCC 27551</name>
    <dbReference type="NCBI Taxonomy" id="1208342"/>
    <lineage>
        <taxon>Bacteria</taxon>
        <taxon>Pseudomonadati</taxon>
        <taxon>Pseudomonadota</taxon>
        <taxon>Alphaproteobacteria</taxon>
        <taxon>Sphingomonadales</taxon>
        <taxon>Sphingomonadaceae</taxon>
        <taxon>Sphingobium</taxon>
    </lineage>
</organism>
<dbReference type="Proteomes" id="UP000311469">
    <property type="component" value="Chromosome cSF1"/>
</dbReference>
<dbReference type="KEGG" id="sufl:FIL70_05840"/>
<proteinExistence type="predicted"/>
<name>A0A5B8CBJ2_SPHSA</name>
<sequence>MSSVTAQVLTTVNAPYGAELSAHQLAELLTDLESAVTFNAMAFSFFSEVPADIQLDFLKEMGVSAAAASKVACQFSELSGYALPLAA</sequence>
<accession>A0A5B8CBJ2</accession>
<protein>
    <submittedName>
        <fullName evidence="1">Uncharacterized protein</fullName>
    </submittedName>
</protein>
<gene>
    <name evidence="1" type="ORF">FIL70_05840</name>
</gene>
<evidence type="ECO:0000313" key="1">
    <source>
        <dbReference type="EMBL" id="QDC36818.1"/>
    </source>
</evidence>
<dbReference type="EMBL" id="CP041016">
    <property type="protein sequence ID" value="QDC36818.1"/>
    <property type="molecule type" value="Genomic_DNA"/>
</dbReference>
<dbReference type="RefSeq" id="WP_140041809.1">
    <property type="nucleotide sequence ID" value="NZ_CP041016.1"/>
</dbReference>